<dbReference type="EMBL" id="ANOG01000967">
    <property type="protein sequence ID" value="EMI16321.1"/>
    <property type="molecule type" value="Genomic_DNA"/>
</dbReference>
<gene>
    <name evidence="2" type="ORF">RMSM_06725</name>
</gene>
<accession>M5RBA3</accession>
<dbReference type="RefSeq" id="WP_008706905.1">
    <property type="nucleotide sequence ID" value="NZ_ANOG01000967.1"/>
</dbReference>
<name>M5RBA3_9BACT</name>
<dbReference type="AlphaFoldDB" id="M5RBA3"/>
<evidence type="ECO:0000313" key="3">
    <source>
        <dbReference type="Proteomes" id="UP000011991"/>
    </source>
</evidence>
<comment type="caution">
    <text evidence="2">The sequence shown here is derived from an EMBL/GenBank/DDBJ whole genome shotgun (WGS) entry which is preliminary data.</text>
</comment>
<organism evidence="2 3">
    <name type="scientific">Rhodopirellula maiorica SM1</name>
    <dbReference type="NCBI Taxonomy" id="1265738"/>
    <lineage>
        <taxon>Bacteria</taxon>
        <taxon>Pseudomonadati</taxon>
        <taxon>Planctomycetota</taxon>
        <taxon>Planctomycetia</taxon>
        <taxon>Pirellulales</taxon>
        <taxon>Pirellulaceae</taxon>
        <taxon>Novipirellula</taxon>
    </lineage>
</organism>
<dbReference type="Proteomes" id="UP000011991">
    <property type="component" value="Unassembled WGS sequence"/>
</dbReference>
<keyword evidence="3" id="KW-1185">Reference proteome</keyword>
<evidence type="ECO:0000256" key="1">
    <source>
        <dbReference type="SAM" id="MobiDB-lite"/>
    </source>
</evidence>
<evidence type="ECO:0000313" key="2">
    <source>
        <dbReference type="EMBL" id="EMI16321.1"/>
    </source>
</evidence>
<protein>
    <submittedName>
        <fullName evidence="2">Uncharacterized protein</fullName>
    </submittedName>
</protein>
<feature type="region of interest" description="Disordered" evidence="1">
    <location>
        <begin position="1"/>
        <end position="29"/>
    </location>
</feature>
<sequence length="44" mass="4956">MLPQNSDLVAAETSNRRTSRHPSMPLCQLKNGKKRGFIHMEATC</sequence>
<reference evidence="2 3" key="1">
    <citation type="journal article" date="2013" name="Mar. Genomics">
        <title>Expression of sulfatases in Rhodopirellula baltica and the diversity of sulfatases in the genus Rhodopirellula.</title>
        <authorList>
            <person name="Wegner C.E."/>
            <person name="Richter-Heitmann T."/>
            <person name="Klindworth A."/>
            <person name="Klockow C."/>
            <person name="Richter M."/>
            <person name="Achstetter T."/>
            <person name="Glockner F.O."/>
            <person name="Harder J."/>
        </authorList>
    </citation>
    <scope>NUCLEOTIDE SEQUENCE [LARGE SCALE GENOMIC DNA]</scope>
    <source>
        <strain evidence="2 3">SM1</strain>
    </source>
</reference>
<dbReference type="PATRIC" id="fig|1265738.3.peg.6720"/>
<proteinExistence type="predicted"/>